<feature type="domain" description="Importin N-terminal" evidence="7">
    <location>
        <begin position="68"/>
        <end position="148"/>
    </location>
</feature>
<dbReference type="FunFam" id="1.25.10.10:FF:000027">
    <property type="entry name" value="Importin subunit beta-1"/>
    <property type="match status" value="1"/>
</dbReference>
<evidence type="ECO:0000256" key="1">
    <source>
        <dbReference type="ARBA" id="ARBA00004496"/>
    </source>
</evidence>
<organism evidence="8 9">
    <name type="scientific">Caenorhabditis briggsae</name>
    <dbReference type="NCBI Taxonomy" id="6238"/>
    <lineage>
        <taxon>Eukaryota</taxon>
        <taxon>Metazoa</taxon>
        <taxon>Ecdysozoa</taxon>
        <taxon>Nematoda</taxon>
        <taxon>Chromadorea</taxon>
        <taxon>Rhabditida</taxon>
        <taxon>Rhabditina</taxon>
        <taxon>Rhabditomorpha</taxon>
        <taxon>Rhabditoidea</taxon>
        <taxon>Rhabditidae</taxon>
        <taxon>Peloderinae</taxon>
        <taxon>Caenorhabditis</taxon>
    </lineage>
</organism>
<evidence type="ECO:0000256" key="3">
    <source>
        <dbReference type="ARBA" id="ARBA00022448"/>
    </source>
</evidence>
<dbReference type="GO" id="GO:0031267">
    <property type="term" value="F:small GTPase binding"/>
    <property type="evidence" value="ECO:0007669"/>
    <property type="project" value="InterPro"/>
</dbReference>
<dbReference type="InterPro" id="IPR001494">
    <property type="entry name" value="Importin-beta_N"/>
</dbReference>
<dbReference type="Pfam" id="PF25574">
    <property type="entry name" value="TPR_IMB1"/>
    <property type="match status" value="1"/>
</dbReference>
<sequence>MFSFTLYFYNHLSKRIQNRKFSNSFTRLQEILSRSWNNMAASTEQAAQQMLTVLEKTVSQNQNDQKQAMDYIAAACQQDFPVFVQCLSMILRTQQCESFVRQAAGLQLKNVLCAKETETRTGYLQRWLQLTTEVREQVKQNVTGTLGTEPSRPSIAAQCVAAIACAELPQNLWPNVIQLLKSNVTEPASGEMLKESSLETLGYICQDIDPRHLEAKANDVLTAIIHGMRPEEGSANVRFAATNALLNSLEFTKTNFDNEAERNIIMQVVCESTNSPDQRVKVASLQCLVRIMQLYYEHMLPYMGSALFQITLGAMKSQEPEVAMQGMEFWSTVAEEEFDLYMAYEDDVERGVENPQCSSRRFMEQAASHVCPVLLEAMAHHDDGDDEDDWTPAKAAGVCLMLAAQCVRDDIVNYVIPFFKHFQNPDWKYKEAAIMAFGSILDGPDPKKLLPMAQEALPAIVAAMCDKNVNVRDTAAWALGRVIDTCSELANNAELLQSVLPALSNGLHQEPRVANNVCWALVSLVKACYESAVANGTDGTGQPETFALSSVFDPMVNELIKITDRADGNQSNLRITAYEALMELIKHSPKDCYSAVRNTTVVILKKLESLLQMESQATSEADKAQVRDLQAMLCATLQSVTRKMQPVDIPAVGEHIMNGLLQIMNRAAATRSNAVMEEALLAVACLAEHLGKGFINYMNVLKPYLLQGLANVDETQVCAAAVGLVTDLSRALEADIMPYMDGMIEKLIFCLQAPKLDRNVKVVIIGTFADIAMAIESNFERYLNTVVPILNDAQNAAVVTDPNDDDQVDYVDRLREACLNSYTGILQGFKASPDIAATRMTVKAFVEPIISLIVRVSSMEPVPPSESLMATTAGIIGDLVGIYEGEIVRFFTSENVNNMLQKGRKSKVGKTKSMANWATKEIKKYTSNGAAGFNFNR</sequence>
<dbReference type="InterPro" id="IPR040122">
    <property type="entry name" value="Importin_beta"/>
</dbReference>
<keyword evidence="9" id="KW-1185">Reference proteome</keyword>
<evidence type="ECO:0000256" key="2">
    <source>
        <dbReference type="ARBA" id="ARBA00010907"/>
    </source>
</evidence>
<keyword evidence="5" id="KW-0677">Repeat</keyword>
<dbReference type="InterPro" id="IPR016024">
    <property type="entry name" value="ARM-type_fold"/>
</dbReference>
<dbReference type="PROSITE" id="PS50166">
    <property type="entry name" value="IMPORTIN_B_NT"/>
    <property type="match status" value="1"/>
</dbReference>
<keyword evidence="4" id="KW-0963">Cytoplasm</keyword>
<dbReference type="EMBL" id="CP092620">
    <property type="protein sequence ID" value="UMM12374.1"/>
    <property type="molecule type" value="Genomic_DNA"/>
</dbReference>
<comment type="subcellular location">
    <subcellularLocation>
        <location evidence="1">Cytoplasm</location>
    </subcellularLocation>
</comment>
<gene>
    <name evidence="8" type="ORF">L5515_001182</name>
</gene>
<dbReference type="GO" id="GO:0006606">
    <property type="term" value="P:protein import into nucleus"/>
    <property type="evidence" value="ECO:0007669"/>
    <property type="project" value="InterPro"/>
</dbReference>
<dbReference type="Pfam" id="PF13513">
    <property type="entry name" value="HEAT_EZ"/>
    <property type="match status" value="1"/>
</dbReference>
<evidence type="ECO:0000313" key="9">
    <source>
        <dbReference type="Proteomes" id="UP000829354"/>
    </source>
</evidence>
<keyword evidence="6" id="KW-0653">Protein transport</keyword>
<protein>
    <recommendedName>
        <fullName evidence="7">Importin N-terminal domain-containing protein</fullName>
    </recommendedName>
</protein>
<dbReference type="SUPFAM" id="SSF48371">
    <property type="entry name" value="ARM repeat"/>
    <property type="match status" value="1"/>
</dbReference>
<dbReference type="InterPro" id="IPR011989">
    <property type="entry name" value="ARM-like"/>
</dbReference>
<dbReference type="SMART" id="SM00913">
    <property type="entry name" value="IBN_N"/>
    <property type="match status" value="1"/>
</dbReference>
<reference evidence="8 9" key="1">
    <citation type="submission" date="2022-04" db="EMBL/GenBank/DDBJ databases">
        <title>Chromosome-level reference genomes for two strains of Caenorhabditis briggsae: an improved platform for comparative genomics.</title>
        <authorList>
            <person name="Stevens L."/>
            <person name="Andersen E."/>
        </authorList>
    </citation>
    <scope>NUCLEOTIDE SEQUENCE [LARGE SCALE GENOMIC DNA]</scope>
    <source>
        <strain evidence="8">VX34</strain>
        <tissue evidence="8">Whole-organism</tissue>
    </source>
</reference>
<proteinExistence type="inferred from homology"/>
<dbReference type="Proteomes" id="UP000829354">
    <property type="component" value="Chromosome I"/>
</dbReference>
<dbReference type="AlphaFoldDB" id="A0AAE9E3V9"/>
<comment type="similarity">
    <text evidence="2">Belongs to the importin beta family. Importin beta-1 subfamily.</text>
</comment>
<dbReference type="Pfam" id="PF03810">
    <property type="entry name" value="IBN_N"/>
    <property type="match status" value="1"/>
</dbReference>
<evidence type="ECO:0000313" key="8">
    <source>
        <dbReference type="EMBL" id="UMM12374.1"/>
    </source>
</evidence>
<evidence type="ECO:0000256" key="4">
    <source>
        <dbReference type="ARBA" id="ARBA00022490"/>
    </source>
</evidence>
<dbReference type="GO" id="GO:0005737">
    <property type="term" value="C:cytoplasm"/>
    <property type="evidence" value="ECO:0007669"/>
    <property type="project" value="UniProtKB-SubCell"/>
</dbReference>
<evidence type="ECO:0000259" key="7">
    <source>
        <dbReference type="PROSITE" id="PS50166"/>
    </source>
</evidence>
<name>A0AAE9E3V9_CAEBR</name>
<accession>A0AAE9E3V9</accession>
<dbReference type="InterPro" id="IPR058584">
    <property type="entry name" value="IMB1_TNPO1-like_TPR"/>
</dbReference>
<evidence type="ECO:0000256" key="5">
    <source>
        <dbReference type="ARBA" id="ARBA00022737"/>
    </source>
</evidence>
<dbReference type="Gene3D" id="1.25.10.10">
    <property type="entry name" value="Leucine-rich Repeat Variant"/>
    <property type="match status" value="1"/>
</dbReference>
<keyword evidence="3" id="KW-0813">Transport</keyword>
<evidence type="ECO:0000256" key="6">
    <source>
        <dbReference type="ARBA" id="ARBA00022927"/>
    </source>
</evidence>
<dbReference type="PANTHER" id="PTHR10527">
    <property type="entry name" value="IMPORTIN BETA"/>
    <property type="match status" value="1"/>
</dbReference>